<evidence type="ECO:0000313" key="1">
    <source>
        <dbReference type="EMBL" id="PYI26917.1"/>
    </source>
</evidence>
<proteinExistence type="predicted"/>
<dbReference type="EMBL" id="KZ825582">
    <property type="protein sequence ID" value="PYI26917.1"/>
    <property type="molecule type" value="Genomic_DNA"/>
</dbReference>
<protein>
    <submittedName>
        <fullName evidence="1">Uncharacterized protein</fullName>
    </submittedName>
</protein>
<sequence>MKRKKNKSTIRPNRKNCSICDLERAKKKVVTRDRSNKKTSHDVLTRHHWAAILLIHSGFLPSIEPRWPTVSAARAKKGTKVKSDWKKTGARKTEGSLFSVEFFS</sequence>
<reference evidence="1 2" key="1">
    <citation type="submission" date="2018-02" db="EMBL/GenBank/DDBJ databases">
        <title>The genomes of Aspergillus section Nigri reveals drivers in fungal speciation.</title>
        <authorList>
            <consortium name="DOE Joint Genome Institute"/>
            <person name="Vesth T.C."/>
            <person name="Nybo J."/>
            <person name="Theobald S."/>
            <person name="Brandl J."/>
            <person name="Frisvad J.C."/>
            <person name="Nielsen K.F."/>
            <person name="Lyhne E.K."/>
            <person name="Kogle M.E."/>
            <person name="Kuo A."/>
            <person name="Riley R."/>
            <person name="Clum A."/>
            <person name="Nolan M."/>
            <person name="Lipzen A."/>
            <person name="Salamov A."/>
            <person name="Henrissat B."/>
            <person name="Wiebenga A."/>
            <person name="De vries R.P."/>
            <person name="Grigoriev I.V."/>
            <person name="Mortensen U.H."/>
            <person name="Andersen M.R."/>
            <person name="Baker S.E."/>
        </authorList>
    </citation>
    <scope>NUCLEOTIDE SEQUENCE [LARGE SCALE GENOMIC DNA]</scope>
    <source>
        <strain evidence="1 2">CBS 114.80</strain>
    </source>
</reference>
<name>A0A2V5ISF9_9EURO</name>
<dbReference type="Proteomes" id="UP000248817">
    <property type="component" value="Unassembled WGS sequence"/>
</dbReference>
<keyword evidence="2" id="KW-1185">Reference proteome</keyword>
<dbReference type="AlphaFoldDB" id="A0A2V5ISF9"/>
<gene>
    <name evidence="1" type="ORF">BP00DRAFT_429857</name>
</gene>
<organism evidence="1 2">
    <name type="scientific">Aspergillus indologenus CBS 114.80</name>
    <dbReference type="NCBI Taxonomy" id="1450541"/>
    <lineage>
        <taxon>Eukaryota</taxon>
        <taxon>Fungi</taxon>
        <taxon>Dikarya</taxon>
        <taxon>Ascomycota</taxon>
        <taxon>Pezizomycotina</taxon>
        <taxon>Eurotiomycetes</taxon>
        <taxon>Eurotiomycetidae</taxon>
        <taxon>Eurotiales</taxon>
        <taxon>Aspergillaceae</taxon>
        <taxon>Aspergillus</taxon>
        <taxon>Aspergillus subgen. Circumdati</taxon>
    </lineage>
</organism>
<evidence type="ECO:0000313" key="2">
    <source>
        <dbReference type="Proteomes" id="UP000248817"/>
    </source>
</evidence>
<accession>A0A2V5ISF9</accession>